<dbReference type="Proteomes" id="UP000053660">
    <property type="component" value="Unassembled WGS sequence"/>
</dbReference>
<dbReference type="Gene3D" id="1.10.10.60">
    <property type="entry name" value="Homeodomain-like"/>
    <property type="match status" value="1"/>
</dbReference>
<proteinExistence type="predicted"/>
<evidence type="ECO:0000313" key="4">
    <source>
        <dbReference type="Proteomes" id="UP000053660"/>
    </source>
</evidence>
<dbReference type="InterPro" id="IPR048703">
    <property type="entry name" value="Tnp_Tc3-like_HTH"/>
</dbReference>
<dbReference type="SUPFAM" id="SSF46689">
    <property type="entry name" value="Homeodomain-like"/>
    <property type="match status" value="1"/>
</dbReference>
<protein>
    <recommendedName>
        <fullName evidence="2">Transposable element Tc3 transposase-like DNA-binding HTH domain-containing protein</fullName>
    </recommendedName>
</protein>
<reference evidence="3 4" key="1">
    <citation type="submission" date="2014-03" db="EMBL/GenBank/DDBJ databases">
        <title>Draft genome of the hookworm Oesophagostomum dentatum.</title>
        <authorList>
            <person name="Mitreva M."/>
        </authorList>
    </citation>
    <scope>NUCLEOTIDE SEQUENCE [LARGE SCALE GENOMIC DNA]</scope>
    <source>
        <strain evidence="3 4">OD-Hann</strain>
    </source>
</reference>
<gene>
    <name evidence="3" type="ORF">OESDEN_12176</name>
</gene>
<dbReference type="OrthoDB" id="6424983at2759"/>
<dbReference type="InterPro" id="IPR009057">
    <property type="entry name" value="Homeodomain-like_sf"/>
</dbReference>
<feature type="domain" description="Transposable element Tc3 transposase-like DNA-binding HTH" evidence="2">
    <location>
        <begin position="79"/>
        <end position="116"/>
    </location>
</feature>
<evidence type="ECO:0000256" key="1">
    <source>
        <dbReference type="ARBA" id="ARBA00004123"/>
    </source>
</evidence>
<dbReference type="GO" id="GO:0005634">
    <property type="term" value="C:nucleus"/>
    <property type="evidence" value="ECO:0007669"/>
    <property type="project" value="UniProtKB-SubCell"/>
</dbReference>
<accession>A0A0B1SSV7</accession>
<name>A0A0B1SSV7_OESDE</name>
<dbReference type="InterPro" id="IPR036388">
    <property type="entry name" value="WH-like_DNA-bd_sf"/>
</dbReference>
<dbReference type="Pfam" id="PF21517">
    <property type="entry name" value="HTH_Tnp_Tc3_2_like"/>
    <property type="match status" value="1"/>
</dbReference>
<evidence type="ECO:0000259" key="2">
    <source>
        <dbReference type="Pfam" id="PF21517"/>
    </source>
</evidence>
<keyword evidence="4" id="KW-1185">Reference proteome</keyword>
<evidence type="ECO:0000313" key="3">
    <source>
        <dbReference type="EMBL" id="KHJ88034.1"/>
    </source>
</evidence>
<organism evidence="3 4">
    <name type="scientific">Oesophagostomum dentatum</name>
    <name type="common">Nodular worm</name>
    <dbReference type="NCBI Taxonomy" id="61180"/>
    <lineage>
        <taxon>Eukaryota</taxon>
        <taxon>Metazoa</taxon>
        <taxon>Ecdysozoa</taxon>
        <taxon>Nematoda</taxon>
        <taxon>Chromadorea</taxon>
        <taxon>Rhabditida</taxon>
        <taxon>Rhabditina</taxon>
        <taxon>Rhabditomorpha</taxon>
        <taxon>Strongyloidea</taxon>
        <taxon>Strongylidae</taxon>
        <taxon>Oesophagostomum</taxon>
    </lineage>
</organism>
<dbReference type="AlphaFoldDB" id="A0A0B1SSV7"/>
<comment type="subcellular location">
    <subcellularLocation>
        <location evidence="1">Nucleus</location>
    </subcellularLocation>
</comment>
<dbReference type="Gene3D" id="1.10.10.10">
    <property type="entry name" value="Winged helix-like DNA-binding domain superfamily/Winged helix DNA-binding domain"/>
    <property type="match status" value="1"/>
</dbReference>
<sequence length="173" mass="19643">MYRGLLKLGSSQSVKSRRPAVQRIRERSQTLAPHQAGHSVCFIASQLERSRPVVSNFLDNPDSCGQRTSPARHHVISKREQRQILKEVTNATTSVSDIRANLDVAASKTTVWRVVNANPNIRREAVRKAPRLAARHKAVRLHFASENTERDWTKNLVGSTRRRLFEVGTRLVY</sequence>
<dbReference type="EMBL" id="KN556563">
    <property type="protein sequence ID" value="KHJ88034.1"/>
    <property type="molecule type" value="Genomic_DNA"/>
</dbReference>